<dbReference type="InterPro" id="IPR011662">
    <property type="entry name" value="Secretin/TonB_short_N"/>
</dbReference>
<comment type="caution">
    <text evidence="17">The sequence shown here is derived from an EMBL/GenBank/DDBJ whole genome shotgun (WGS) entry which is preliminary data.</text>
</comment>
<dbReference type="Proteomes" id="UP000664073">
    <property type="component" value="Unassembled WGS sequence"/>
</dbReference>
<keyword evidence="13 14" id="KW-0998">Cell outer membrane</keyword>
<keyword evidence="8" id="KW-0408">Iron</keyword>
<keyword evidence="10 15" id="KW-0798">TonB box</keyword>
<keyword evidence="4 14" id="KW-1134">Transmembrane beta strand</keyword>
<evidence type="ECO:0000256" key="13">
    <source>
        <dbReference type="ARBA" id="ARBA00023237"/>
    </source>
</evidence>
<dbReference type="GO" id="GO:0009279">
    <property type="term" value="C:cell outer membrane"/>
    <property type="evidence" value="ECO:0007669"/>
    <property type="project" value="UniProtKB-SubCell"/>
</dbReference>
<dbReference type="GO" id="GO:0015344">
    <property type="term" value="F:siderophore uptake transmembrane transporter activity"/>
    <property type="evidence" value="ECO:0007669"/>
    <property type="project" value="TreeGrafter"/>
</dbReference>
<accession>A0A939HR73</accession>
<dbReference type="EMBL" id="JAFVMH010000009">
    <property type="protein sequence ID" value="MBO1326314.1"/>
    <property type="molecule type" value="Genomic_DNA"/>
</dbReference>
<dbReference type="InterPro" id="IPR012910">
    <property type="entry name" value="Plug_dom"/>
</dbReference>
<dbReference type="Gene3D" id="3.55.50.30">
    <property type="match status" value="1"/>
</dbReference>
<comment type="subcellular location">
    <subcellularLocation>
        <location evidence="1 14">Cell outer membrane</location>
        <topology evidence="1 14">Multi-pass membrane protein</topology>
    </subcellularLocation>
</comment>
<protein>
    <submittedName>
        <fullName evidence="17">TonB-dependent siderophore receptor</fullName>
    </submittedName>
</protein>
<evidence type="ECO:0000256" key="1">
    <source>
        <dbReference type="ARBA" id="ARBA00004571"/>
    </source>
</evidence>
<evidence type="ECO:0000256" key="15">
    <source>
        <dbReference type="RuleBase" id="RU003357"/>
    </source>
</evidence>
<dbReference type="CDD" id="cd01347">
    <property type="entry name" value="ligand_gated_channel"/>
    <property type="match status" value="1"/>
</dbReference>
<evidence type="ECO:0000256" key="11">
    <source>
        <dbReference type="ARBA" id="ARBA00023136"/>
    </source>
</evidence>
<keyword evidence="18" id="KW-1185">Reference proteome</keyword>
<dbReference type="PANTHER" id="PTHR32552:SF68">
    <property type="entry name" value="FERRICHROME OUTER MEMBRANE TRANSPORTER_PHAGE RECEPTOR"/>
    <property type="match status" value="1"/>
</dbReference>
<dbReference type="InterPro" id="IPR036942">
    <property type="entry name" value="Beta-barrel_TonB_sf"/>
</dbReference>
<keyword evidence="7" id="KW-0732">Signal</keyword>
<dbReference type="SMART" id="SM00965">
    <property type="entry name" value="STN"/>
    <property type="match status" value="1"/>
</dbReference>
<dbReference type="PANTHER" id="PTHR32552">
    <property type="entry name" value="FERRICHROME IRON RECEPTOR-RELATED"/>
    <property type="match status" value="1"/>
</dbReference>
<evidence type="ECO:0000256" key="2">
    <source>
        <dbReference type="ARBA" id="ARBA00009810"/>
    </source>
</evidence>
<dbReference type="GO" id="GO:0015891">
    <property type="term" value="P:siderophore transport"/>
    <property type="evidence" value="ECO:0007669"/>
    <property type="project" value="InterPro"/>
</dbReference>
<keyword evidence="9" id="KW-0406">Ion transport</keyword>
<dbReference type="InterPro" id="IPR000531">
    <property type="entry name" value="Beta-barrel_TonB"/>
</dbReference>
<dbReference type="Pfam" id="PF00593">
    <property type="entry name" value="TonB_dep_Rec_b-barrel"/>
    <property type="match status" value="1"/>
</dbReference>
<evidence type="ECO:0000256" key="4">
    <source>
        <dbReference type="ARBA" id="ARBA00022452"/>
    </source>
</evidence>
<evidence type="ECO:0000256" key="5">
    <source>
        <dbReference type="ARBA" id="ARBA00022496"/>
    </source>
</evidence>
<dbReference type="Gene3D" id="2.170.130.10">
    <property type="entry name" value="TonB-dependent receptor, plug domain"/>
    <property type="match status" value="1"/>
</dbReference>
<sequence>MSPNEPRATCHARRFRHYLMIGIAQVALSQGTPSLAAAEDAPRQSAEIKSFHIPAQPLSSALAAFGLQSGRQTSYDPAIARNVQTSGVSGAMTPEAALSSLLNGTPVQFHRLNAHTLVLERKNATNITLGPVRVGGTVAHQDPTGPGVGYVAENTMAGTKTDTSITEIPNSVYVITKQLMVDQQPQNVAEALRYMPGVYAEQGGTTGNGAAQANGGGTIVQRGFTSSQFIDGLMAHSAAAGETSFLDRIEVVNGPASVMYGQVTPGGMIGMTLKKPTNTPLHQVSVGFGNWGRYEATVDVSDKITKSGNVRYRIAAIGVTQGTQTDHVDYHRVGVLPSITWDIDRNTNLTLLGSYMYTPGDGLGAYYPALGTLVSNGEGRIARHTFLGTPNWNTSGEKDAMFEYQFSHKFNKFINFNQTFRWEKSQRTSKTSYFDYMYSKDEIAIQPWNQWSGSTQAALDTRLLGKFKTGPVQHTWVVGSDFRQYNYTLGDDFDFASEPIVNVYNPQPNYKPCFNANSADCYLVQGKNNYGYFQEGVYFRDQIKWRGLSVILGGREDWVNYSAHSSTIYPGKNITKDTAPQPQTAFTWRAGVVYNSDIGLSPYFSYSTSFIPQTGTNWLGQPFSPLTGKQMEAGLKYKVPGKDILITGSAFHILENHYLISDLAHNSSEDAGTVKSQGFEMSANANITRNIKFVGSYTYEDVRYANSNLTARKYDPVAMSYVGTAISESGKFVQMVPRNMFNAFVDYTFKNSYMNGFGINRGIRYIGFTYSTAVESYKVPAFMLFDIGAHYYFAASIPSLKGLKAQLAISNLTNKYYVTSCQSYQCELGQGRKVYGNLTYNW</sequence>
<reference evidence="17" key="1">
    <citation type="submission" date="2021-03" db="EMBL/GenBank/DDBJ databases">
        <title>The complete genome sequence of Acetobacter sp. TBRC 12339.</title>
        <authorList>
            <person name="Charoenyingcharoen P."/>
            <person name="Yukphan P."/>
        </authorList>
    </citation>
    <scope>NUCLEOTIDE SEQUENCE</scope>
    <source>
        <strain evidence="17">TBRC 12339</strain>
    </source>
</reference>
<dbReference type="InterPro" id="IPR037066">
    <property type="entry name" value="Plug_dom_sf"/>
</dbReference>
<dbReference type="Pfam" id="PF07660">
    <property type="entry name" value="STN"/>
    <property type="match status" value="1"/>
</dbReference>
<dbReference type="PROSITE" id="PS52016">
    <property type="entry name" value="TONB_DEPENDENT_REC_3"/>
    <property type="match status" value="1"/>
</dbReference>
<feature type="domain" description="Secretin/TonB short N-terminal" evidence="16">
    <location>
        <begin position="71"/>
        <end position="122"/>
    </location>
</feature>
<evidence type="ECO:0000256" key="8">
    <source>
        <dbReference type="ARBA" id="ARBA00023004"/>
    </source>
</evidence>
<gene>
    <name evidence="17" type="ORF">J2D77_14250</name>
</gene>
<evidence type="ECO:0000256" key="12">
    <source>
        <dbReference type="ARBA" id="ARBA00023170"/>
    </source>
</evidence>
<dbReference type="GO" id="GO:0038023">
    <property type="term" value="F:signaling receptor activity"/>
    <property type="evidence" value="ECO:0007669"/>
    <property type="project" value="InterPro"/>
</dbReference>
<evidence type="ECO:0000313" key="18">
    <source>
        <dbReference type="Proteomes" id="UP000664073"/>
    </source>
</evidence>
<keyword evidence="6 14" id="KW-0812">Transmembrane</keyword>
<keyword evidence="12 17" id="KW-0675">Receptor</keyword>
<evidence type="ECO:0000256" key="7">
    <source>
        <dbReference type="ARBA" id="ARBA00022729"/>
    </source>
</evidence>
<dbReference type="SUPFAM" id="SSF56935">
    <property type="entry name" value="Porins"/>
    <property type="match status" value="1"/>
</dbReference>
<dbReference type="Pfam" id="PF07715">
    <property type="entry name" value="Plug"/>
    <property type="match status" value="1"/>
</dbReference>
<dbReference type="InterPro" id="IPR010105">
    <property type="entry name" value="TonB_sidphr_rcpt"/>
</dbReference>
<dbReference type="InterPro" id="IPR039426">
    <property type="entry name" value="TonB-dep_rcpt-like"/>
</dbReference>
<evidence type="ECO:0000256" key="10">
    <source>
        <dbReference type="ARBA" id="ARBA00023077"/>
    </source>
</evidence>
<dbReference type="Gene3D" id="2.40.170.20">
    <property type="entry name" value="TonB-dependent receptor, beta-barrel domain"/>
    <property type="match status" value="1"/>
</dbReference>
<keyword evidence="3 14" id="KW-0813">Transport</keyword>
<organism evidence="17 18">
    <name type="scientific">Acetobacter garciniae</name>
    <dbReference type="NCBI Taxonomy" id="2817435"/>
    <lineage>
        <taxon>Bacteria</taxon>
        <taxon>Pseudomonadati</taxon>
        <taxon>Pseudomonadota</taxon>
        <taxon>Alphaproteobacteria</taxon>
        <taxon>Acetobacterales</taxon>
        <taxon>Acetobacteraceae</taxon>
        <taxon>Acetobacter</taxon>
    </lineage>
</organism>
<evidence type="ECO:0000256" key="6">
    <source>
        <dbReference type="ARBA" id="ARBA00022692"/>
    </source>
</evidence>
<evidence type="ECO:0000259" key="16">
    <source>
        <dbReference type="SMART" id="SM00965"/>
    </source>
</evidence>
<evidence type="ECO:0000256" key="14">
    <source>
        <dbReference type="PROSITE-ProRule" id="PRU01360"/>
    </source>
</evidence>
<keyword evidence="5" id="KW-0410">Iron transport</keyword>
<comment type="similarity">
    <text evidence="2 14 15">Belongs to the TonB-dependent receptor family.</text>
</comment>
<dbReference type="AlphaFoldDB" id="A0A939HR73"/>
<name>A0A939HR73_9PROT</name>
<evidence type="ECO:0000313" key="17">
    <source>
        <dbReference type="EMBL" id="MBO1326314.1"/>
    </source>
</evidence>
<dbReference type="NCBIfam" id="TIGR01783">
    <property type="entry name" value="TonB-siderophor"/>
    <property type="match status" value="1"/>
</dbReference>
<evidence type="ECO:0000256" key="3">
    <source>
        <dbReference type="ARBA" id="ARBA00022448"/>
    </source>
</evidence>
<evidence type="ECO:0000256" key="9">
    <source>
        <dbReference type="ARBA" id="ARBA00023065"/>
    </source>
</evidence>
<proteinExistence type="inferred from homology"/>
<keyword evidence="11 14" id="KW-0472">Membrane</keyword>